<feature type="region of interest" description="Disordered" evidence="1">
    <location>
        <begin position="1"/>
        <end position="78"/>
    </location>
</feature>
<accession>A0A5B2WX73</accession>
<organism evidence="2 3">
    <name type="scientific">Solihabitans fulvus</name>
    <dbReference type="NCBI Taxonomy" id="1892852"/>
    <lineage>
        <taxon>Bacteria</taxon>
        <taxon>Bacillati</taxon>
        <taxon>Actinomycetota</taxon>
        <taxon>Actinomycetes</taxon>
        <taxon>Pseudonocardiales</taxon>
        <taxon>Pseudonocardiaceae</taxon>
        <taxon>Solihabitans</taxon>
    </lineage>
</organism>
<evidence type="ECO:0000313" key="3">
    <source>
        <dbReference type="Proteomes" id="UP000323454"/>
    </source>
</evidence>
<evidence type="ECO:0000256" key="1">
    <source>
        <dbReference type="SAM" id="MobiDB-lite"/>
    </source>
</evidence>
<evidence type="ECO:0000313" key="2">
    <source>
        <dbReference type="EMBL" id="KAA2255480.1"/>
    </source>
</evidence>
<dbReference type="Proteomes" id="UP000323454">
    <property type="component" value="Unassembled WGS sequence"/>
</dbReference>
<proteinExistence type="predicted"/>
<protein>
    <submittedName>
        <fullName evidence="2">Uncharacterized protein</fullName>
    </submittedName>
</protein>
<feature type="compositionally biased region" description="Low complexity" evidence="1">
    <location>
        <begin position="14"/>
        <end position="32"/>
    </location>
</feature>
<keyword evidence="3" id="KW-1185">Reference proteome</keyword>
<comment type="caution">
    <text evidence="2">The sequence shown here is derived from an EMBL/GenBank/DDBJ whole genome shotgun (WGS) entry which is preliminary data.</text>
</comment>
<dbReference type="AlphaFoldDB" id="A0A5B2WX73"/>
<sequence>MAGGTRERYPLPPTRVSTSTSIRRWSSTAARSGGPRCEPGTAMPRGAAAPTAAAPGAVAPGAARPRSGRRGGPATRTR</sequence>
<feature type="compositionally biased region" description="Low complexity" evidence="1">
    <location>
        <begin position="39"/>
        <end position="65"/>
    </location>
</feature>
<reference evidence="2 3" key="2">
    <citation type="submission" date="2019-09" db="EMBL/GenBank/DDBJ databases">
        <authorList>
            <person name="Jin C."/>
        </authorList>
    </citation>
    <scope>NUCLEOTIDE SEQUENCE [LARGE SCALE GENOMIC DNA]</scope>
    <source>
        <strain evidence="2 3">AN110305</strain>
    </source>
</reference>
<dbReference type="EMBL" id="VUOB01000056">
    <property type="protein sequence ID" value="KAA2255480.1"/>
    <property type="molecule type" value="Genomic_DNA"/>
</dbReference>
<reference evidence="2 3" key="1">
    <citation type="submission" date="2019-09" db="EMBL/GenBank/DDBJ databases">
        <title>Goodfellowia gen. nov., a new genus of the Pseudonocardineae related to Actinoalloteichus, containing Goodfellowia coeruleoviolacea gen. nov., comb. nov. gen. nov., comb. nov.</title>
        <authorList>
            <person name="Labeda D."/>
        </authorList>
    </citation>
    <scope>NUCLEOTIDE SEQUENCE [LARGE SCALE GENOMIC DNA]</scope>
    <source>
        <strain evidence="2 3">AN110305</strain>
    </source>
</reference>
<gene>
    <name evidence="2" type="ORF">F0L68_28385</name>
</gene>
<name>A0A5B2WX73_9PSEU</name>